<evidence type="ECO:0000313" key="2">
    <source>
        <dbReference type="EMBL" id="EMR71331.1"/>
    </source>
</evidence>
<organism evidence="2 3">
    <name type="scientific">Eutypa lata (strain UCR-EL1)</name>
    <name type="common">Grapevine dieback disease fungus</name>
    <name type="synonym">Eutypa armeniacae</name>
    <dbReference type="NCBI Taxonomy" id="1287681"/>
    <lineage>
        <taxon>Eukaryota</taxon>
        <taxon>Fungi</taxon>
        <taxon>Dikarya</taxon>
        <taxon>Ascomycota</taxon>
        <taxon>Pezizomycotina</taxon>
        <taxon>Sordariomycetes</taxon>
        <taxon>Xylariomycetidae</taxon>
        <taxon>Xylariales</taxon>
        <taxon>Diatrypaceae</taxon>
        <taxon>Eutypa</taxon>
    </lineage>
</organism>
<reference evidence="3" key="1">
    <citation type="journal article" date="2013" name="Genome Announc.">
        <title>Draft genome sequence of the grapevine dieback fungus Eutypa lata UCR-EL1.</title>
        <authorList>
            <person name="Blanco-Ulate B."/>
            <person name="Rolshausen P.E."/>
            <person name="Cantu D."/>
        </authorList>
    </citation>
    <scope>NUCLEOTIDE SEQUENCE [LARGE SCALE GENOMIC DNA]</scope>
    <source>
        <strain evidence="3">UCR-EL1</strain>
    </source>
</reference>
<evidence type="ECO:0000313" key="3">
    <source>
        <dbReference type="Proteomes" id="UP000012174"/>
    </source>
</evidence>
<gene>
    <name evidence="2" type="ORF">UCREL1_1612</name>
</gene>
<dbReference type="Proteomes" id="UP000012174">
    <property type="component" value="Unassembled WGS sequence"/>
</dbReference>
<keyword evidence="3" id="KW-1185">Reference proteome</keyword>
<dbReference type="AlphaFoldDB" id="M7TN34"/>
<dbReference type="EMBL" id="KB705649">
    <property type="protein sequence ID" value="EMR71331.1"/>
    <property type="molecule type" value="Genomic_DNA"/>
</dbReference>
<accession>M7TN34</accession>
<proteinExistence type="predicted"/>
<protein>
    <submittedName>
        <fullName evidence="2">Uncharacterized protein</fullName>
    </submittedName>
</protein>
<name>M7TN34_EUTLA</name>
<feature type="compositionally biased region" description="Acidic residues" evidence="1">
    <location>
        <begin position="46"/>
        <end position="73"/>
    </location>
</feature>
<feature type="region of interest" description="Disordered" evidence="1">
    <location>
        <begin position="1"/>
        <end position="78"/>
    </location>
</feature>
<feature type="compositionally biased region" description="Basic and acidic residues" evidence="1">
    <location>
        <begin position="15"/>
        <end position="30"/>
    </location>
</feature>
<dbReference type="KEGG" id="ela:UCREL1_1612"/>
<sequence>MVQICPGSAEEVEGDPERAKVHPELVKSPDELATEVAELVEVHDGEGEEEEEEEEGGKDNKEEDDEDDEEGDEEKTRSWNCIVKFKSRNCQKKSASIQTQ</sequence>
<evidence type="ECO:0000256" key="1">
    <source>
        <dbReference type="SAM" id="MobiDB-lite"/>
    </source>
</evidence>
<dbReference type="HOGENOM" id="CLU_2306109_0_0_1"/>